<comment type="caution">
    <text evidence="3">The sequence shown here is derived from an EMBL/GenBank/DDBJ whole genome shotgun (WGS) entry which is preliminary data.</text>
</comment>
<dbReference type="SUPFAM" id="SSF46934">
    <property type="entry name" value="UBA-like"/>
    <property type="match status" value="1"/>
</dbReference>
<dbReference type="Gene3D" id="1.10.8.10">
    <property type="entry name" value="DNA helicase RuvA subunit, C-terminal domain"/>
    <property type="match status" value="1"/>
</dbReference>
<dbReference type="InterPro" id="IPR029033">
    <property type="entry name" value="His_PPase_superfam"/>
</dbReference>
<dbReference type="InterPro" id="IPR015940">
    <property type="entry name" value="UBA"/>
</dbReference>
<dbReference type="Gene3D" id="3.40.50.1240">
    <property type="entry name" value="Phosphoglycerate mutase-like"/>
    <property type="match status" value="1"/>
</dbReference>
<sequence>MVKVDENGCCEEAHHGGVLDRCRKMVEELQKAGFTKEQALRALVFTGFHSVRQATFWLCSHVGDPLSMVDVLQDFFVLLCADGDWFDRLTDFSVSSRSMLGGWNTTFDFPPHIPVLHFEACCTSVPEIHRILETASCSVQSWLASCKLSLKFVATAEPSFVGYELSDATGKTTLENLAKTLSVAFMQANVNVHMLSDQAKNHGPSHHLTLVQGFCPDLLPALTELHDQCLGRLASDPPSPTGWSIRLYSRDPRLRVPDPEVYEMLNTVEHDGFAGSSSTWNPACNSLSATHQSNGTSSSVAGFCGEPHPRTCYHGCCIPVEGADRPLLGTVESTSPKLSQIDTKLTLLTHQHGDHVLLLSSCTLPGRQGCPLGLNLSTGSTGVFNLRAGRRIPQYHTWTLHGSIPIDPNSILLVRYRSRTNSQPNSFPANPDLSCTTGGGGTVSPSRRCRQPSQQSIASSPTVRSPFKEVGASYSASSARPNDRHFSSPSGTAVGSSNSSTSAASSTDATPSAFLSLDPVGCTNAPGASSAWILPTQSILNSYSGNILSHARTPSSLSDRSSADSSLTGQPSELPQLICTGAHGDSIGDGSRARFSYLRGIQPSKSRRIFVMRHAERVDACFGRGWVTRCFDKKGVYRRFNLNLPPWVPPRADYMDYALDAPISQVGLFVAAETGRGLAEAGVSFTACYSSPALRCVQTACELLRAMGQINTRIRVEPHLFEWLGWYNNCAPRMMPLQELNACGYPVDVGYQPLTSLSDIDPMESATDFYARSATLTKRLIASHTARDTCILVVAHASSLDACTHRLVSHGFRTCISDAEFHRRTSIVPYCAFVVAEEHRRWMLVDPPIPVACSYGANTDFDWKQLLGTTLCGFRIR</sequence>
<dbReference type="Pfam" id="PF22562">
    <property type="entry name" value="UBA_7"/>
    <property type="match status" value="1"/>
</dbReference>
<proteinExistence type="predicted"/>
<feature type="compositionally biased region" description="Polar residues" evidence="1">
    <location>
        <begin position="451"/>
        <end position="463"/>
    </location>
</feature>
<dbReference type="CDD" id="cd07067">
    <property type="entry name" value="HP_PGM_like"/>
    <property type="match status" value="1"/>
</dbReference>
<reference evidence="3" key="1">
    <citation type="submission" date="2019-07" db="EMBL/GenBank/DDBJ databases">
        <title>Annotation for the trematode Paragonimus miyazaki's.</title>
        <authorList>
            <person name="Choi Y.-J."/>
        </authorList>
    </citation>
    <scope>NUCLEOTIDE SEQUENCE</scope>
    <source>
        <strain evidence="3">Japan</strain>
    </source>
</reference>
<name>A0A8S9YFQ6_9TREM</name>
<gene>
    <name evidence="3" type="ORF">EG68_04733</name>
</gene>
<evidence type="ECO:0000256" key="1">
    <source>
        <dbReference type="SAM" id="MobiDB-lite"/>
    </source>
</evidence>
<dbReference type="PANTHER" id="PTHR16469:SF27">
    <property type="entry name" value="UBIQUITIN-ASSOCIATED AND SH3 DOMAIN-CONTAINING BA-RELATED"/>
    <property type="match status" value="1"/>
</dbReference>
<evidence type="ECO:0000313" key="4">
    <source>
        <dbReference type="Proteomes" id="UP000822476"/>
    </source>
</evidence>
<dbReference type="OrthoDB" id="414418at2759"/>
<accession>A0A8S9YFQ6</accession>
<dbReference type="PANTHER" id="PTHR16469">
    <property type="entry name" value="UBIQUITIN-ASSOCIATED AND SH3 DOMAIN-CONTAINING BA-RELATED"/>
    <property type="match status" value="1"/>
</dbReference>
<dbReference type="SUPFAM" id="SSF53254">
    <property type="entry name" value="Phosphoglycerate mutase-like"/>
    <property type="match status" value="1"/>
</dbReference>
<dbReference type="Proteomes" id="UP000822476">
    <property type="component" value="Unassembled WGS sequence"/>
</dbReference>
<feature type="region of interest" description="Disordered" evidence="1">
    <location>
        <begin position="421"/>
        <end position="510"/>
    </location>
</feature>
<feature type="compositionally biased region" description="Polar residues" evidence="1">
    <location>
        <begin position="421"/>
        <end position="436"/>
    </location>
</feature>
<feature type="compositionally biased region" description="Low complexity" evidence="1">
    <location>
        <begin position="487"/>
        <end position="510"/>
    </location>
</feature>
<dbReference type="Pfam" id="PF00300">
    <property type="entry name" value="His_Phos_1"/>
    <property type="match status" value="1"/>
</dbReference>
<dbReference type="EMBL" id="JTDE01021174">
    <property type="protein sequence ID" value="KAF7233287.1"/>
    <property type="molecule type" value="Genomic_DNA"/>
</dbReference>
<feature type="domain" description="UBA" evidence="2">
    <location>
        <begin position="24"/>
        <end position="65"/>
    </location>
</feature>
<dbReference type="InterPro" id="IPR013078">
    <property type="entry name" value="His_Pase_superF_clade-1"/>
</dbReference>
<organism evidence="3 4">
    <name type="scientific">Paragonimus skrjabini miyazakii</name>
    <dbReference type="NCBI Taxonomy" id="59628"/>
    <lineage>
        <taxon>Eukaryota</taxon>
        <taxon>Metazoa</taxon>
        <taxon>Spiralia</taxon>
        <taxon>Lophotrochozoa</taxon>
        <taxon>Platyhelminthes</taxon>
        <taxon>Trematoda</taxon>
        <taxon>Digenea</taxon>
        <taxon>Plagiorchiida</taxon>
        <taxon>Troglotremata</taxon>
        <taxon>Troglotrematidae</taxon>
        <taxon>Paragonimus</taxon>
    </lineage>
</organism>
<evidence type="ECO:0000313" key="3">
    <source>
        <dbReference type="EMBL" id="KAF7233287.1"/>
    </source>
</evidence>
<dbReference type="InterPro" id="IPR009060">
    <property type="entry name" value="UBA-like_sf"/>
</dbReference>
<dbReference type="AlphaFoldDB" id="A0A8S9YFQ6"/>
<feature type="region of interest" description="Disordered" evidence="1">
    <location>
        <begin position="551"/>
        <end position="574"/>
    </location>
</feature>
<dbReference type="InterPro" id="IPR051710">
    <property type="entry name" value="Phosphatase_SH3-domain"/>
</dbReference>
<evidence type="ECO:0000259" key="2">
    <source>
        <dbReference type="Pfam" id="PF22562"/>
    </source>
</evidence>
<feature type="compositionally biased region" description="Low complexity" evidence="1">
    <location>
        <begin position="551"/>
        <end position="568"/>
    </location>
</feature>
<keyword evidence="4" id="KW-1185">Reference proteome</keyword>
<protein>
    <recommendedName>
        <fullName evidence="2">UBA domain-containing protein</fullName>
    </recommendedName>
</protein>